<organism evidence="1 2">
    <name type="scientific">Streptomyces vulcanius</name>
    <dbReference type="NCBI Taxonomy" id="1441876"/>
    <lineage>
        <taxon>Bacteria</taxon>
        <taxon>Bacillati</taxon>
        <taxon>Actinomycetota</taxon>
        <taxon>Actinomycetes</taxon>
        <taxon>Kitasatosporales</taxon>
        <taxon>Streptomycetaceae</taxon>
        <taxon>Streptomyces</taxon>
    </lineage>
</organism>
<reference evidence="2" key="1">
    <citation type="journal article" date="2019" name="Int. J. Syst. Evol. Microbiol.">
        <title>The Global Catalogue of Microorganisms (GCM) 10K type strain sequencing project: providing services to taxonomists for standard genome sequencing and annotation.</title>
        <authorList>
            <consortium name="The Broad Institute Genomics Platform"/>
            <consortium name="The Broad Institute Genome Sequencing Center for Infectious Disease"/>
            <person name="Wu L."/>
            <person name="Ma J."/>
        </authorList>
    </citation>
    <scope>NUCLEOTIDE SEQUENCE [LARGE SCALE GENOMIC DNA]</scope>
    <source>
        <strain evidence="2">CGMCC 4.7177</strain>
    </source>
</reference>
<comment type="caution">
    <text evidence="1">The sequence shown here is derived from an EMBL/GenBank/DDBJ whole genome shotgun (WGS) entry which is preliminary data.</text>
</comment>
<sequence>MFDAEITFDAGMPTDTIYMSLSVDQTTVYVTLSPKTRNPHFLALLEPSLRAPIVDAHDGKIAVEGLPPEGLPK</sequence>
<evidence type="ECO:0000313" key="2">
    <source>
        <dbReference type="Proteomes" id="UP001595839"/>
    </source>
</evidence>
<name>A0ABV9ANG2_9ACTN</name>
<evidence type="ECO:0000313" key="1">
    <source>
        <dbReference type="EMBL" id="MFC4500656.1"/>
    </source>
</evidence>
<proteinExistence type="predicted"/>
<keyword evidence="2" id="KW-1185">Reference proteome</keyword>
<gene>
    <name evidence="1" type="ORF">ACFPIH_14170</name>
</gene>
<dbReference type="RefSeq" id="WP_381171626.1">
    <property type="nucleotide sequence ID" value="NZ_JBHSFK010000008.1"/>
</dbReference>
<dbReference type="EMBL" id="JBHSFK010000008">
    <property type="protein sequence ID" value="MFC4500656.1"/>
    <property type="molecule type" value="Genomic_DNA"/>
</dbReference>
<accession>A0ABV9ANG2</accession>
<protein>
    <submittedName>
        <fullName evidence="1">Uncharacterized protein</fullName>
    </submittedName>
</protein>
<dbReference type="Proteomes" id="UP001595839">
    <property type="component" value="Unassembled WGS sequence"/>
</dbReference>